<comment type="caution">
    <text evidence="1">The sequence shown here is derived from an EMBL/GenBank/DDBJ whole genome shotgun (WGS) entry which is preliminary data.</text>
</comment>
<proteinExistence type="predicted"/>
<protein>
    <submittedName>
        <fullName evidence="1">Uncharacterized protein</fullName>
    </submittedName>
</protein>
<evidence type="ECO:0000313" key="2">
    <source>
        <dbReference type="Proteomes" id="UP001569963"/>
    </source>
</evidence>
<keyword evidence="2" id="KW-1185">Reference proteome</keyword>
<reference evidence="1 2" key="1">
    <citation type="submission" date="2023-11" db="EMBL/GenBank/DDBJ databases">
        <title>Actinomadura monticuli sp. nov., isolated from volcanic ash.</title>
        <authorList>
            <person name="Lee S.D."/>
            <person name="Yang H."/>
            <person name="Kim I.S."/>
        </authorList>
    </citation>
    <scope>NUCLEOTIDE SEQUENCE [LARGE SCALE GENOMIC DNA]</scope>
    <source>
        <strain evidence="1 2">DLS-62</strain>
    </source>
</reference>
<name>A0ABV4Q4Y4_9ACTN</name>
<accession>A0ABV4Q4Y4</accession>
<dbReference type="RefSeq" id="WP_371947071.1">
    <property type="nucleotide sequence ID" value="NZ_JAXCEI010000001.1"/>
</dbReference>
<organism evidence="1 2">
    <name type="scientific">Actinomadura monticuli</name>
    <dbReference type="NCBI Taxonomy" id="3097367"/>
    <lineage>
        <taxon>Bacteria</taxon>
        <taxon>Bacillati</taxon>
        <taxon>Actinomycetota</taxon>
        <taxon>Actinomycetes</taxon>
        <taxon>Streptosporangiales</taxon>
        <taxon>Thermomonosporaceae</taxon>
        <taxon>Actinomadura</taxon>
    </lineage>
</organism>
<evidence type="ECO:0000313" key="1">
    <source>
        <dbReference type="EMBL" id="MFA1537736.1"/>
    </source>
</evidence>
<gene>
    <name evidence="1" type="ORF">SM611_02235</name>
</gene>
<dbReference type="EMBL" id="JAXCEI010000001">
    <property type="protein sequence ID" value="MFA1537736.1"/>
    <property type="molecule type" value="Genomic_DNA"/>
</dbReference>
<dbReference type="Proteomes" id="UP001569963">
    <property type="component" value="Unassembled WGS sequence"/>
</dbReference>
<sequence>MGQDDFQHRTDTIRALADKHEAKCGDLLKEARYALNGAPREVSTGAFTMYGFELATAHAIATEWADQDLKTKAQELGEFRQKLHVVAKCRDAAEAASTMKA</sequence>